<reference evidence="1 2" key="1">
    <citation type="submission" date="2019-04" db="EMBL/GenBank/DDBJ databases">
        <title>Friends and foes A comparative genomics study of 23 Aspergillus species from section Flavi.</title>
        <authorList>
            <consortium name="DOE Joint Genome Institute"/>
            <person name="Kjaerbolling I."/>
            <person name="Vesth T."/>
            <person name="Frisvad J.C."/>
            <person name="Nybo J.L."/>
            <person name="Theobald S."/>
            <person name="Kildgaard S."/>
            <person name="Isbrandt T."/>
            <person name="Kuo A."/>
            <person name="Sato A."/>
            <person name="Lyhne E.K."/>
            <person name="Kogle M.E."/>
            <person name="Wiebenga A."/>
            <person name="Kun R.S."/>
            <person name="Lubbers R.J."/>
            <person name="Makela M.R."/>
            <person name="Barry K."/>
            <person name="Chovatia M."/>
            <person name="Clum A."/>
            <person name="Daum C."/>
            <person name="Haridas S."/>
            <person name="He G."/>
            <person name="LaButti K."/>
            <person name="Lipzen A."/>
            <person name="Mondo S."/>
            <person name="Riley R."/>
            <person name="Salamov A."/>
            <person name="Simmons B.A."/>
            <person name="Magnuson J.K."/>
            <person name="Henrissat B."/>
            <person name="Mortensen U.H."/>
            <person name="Larsen T.O."/>
            <person name="Devries R.P."/>
            <person name="Grigoriev I.V."/>
            <person name="Machida M."/>
            <person name="Baker S.E."/>
            <person name="Andersen M.R."/>
        </authorList>
    </citation>
    <scope>NUCLEOTIDE SEQUENCE [LARGE SCALE GENOMIC DNA]</scope>
    <source>
        <strain evidence="1 2">CBS 151.66</strain>
    </source>
</reference>
<organism evidence="1 2">
    <name type="scientific">Aspergillus leporis</name>
    <dbReference type="NCBI Taxonomy" id="41062"/>
    <lineage>
        <taxon>Eukaryota</taxon>
        <taxon>Fungi</taxon>
        <taxon>Dikarya</taxon>
        <taxon>Ascomycota</taxon>
        <taxon>Pezizomycotina</taxon>
        <taxon>Eurotiomycetes</taxon>
        <taxon>Eurotiomycetidae</taxon>
        <taxon>Eurotiales</taxon>
        <taxon>Aspergillaceae</taxon>
        <taxon>Aspergillus</taxon>
        <taxon>Aspergillus subgen. Circumdati</taxon>
    </lineage>
</organism>
<dbReference type="EMBL" id="ML732506">
    <property type="protein sequence ID" value="KAB8067324.1"/>
    <property type="molecule type" value="Genomic_DNA"/>
</dbReference>
<dbReference type="Proteomes" id="UP000326565">
    <property type="component" value="Unassembled WGS sequence"/>
</dbReference>
<dbReference type="OrthoDB" id="2915840at2759"/>
<proteinExistence type="predicted"/>
<keyword evidence="2" id="KW-1185">Reference proteome</keyword>
<dbReference type="AlphaFoldDB" id="A0A5N5WJ60"/>
<name>A0A5N5WJ60_9EURO</name>
<protein>
    <submittedName>
        <fullName evidence="1">Uncharacterized protein</fullName>
    </submittedName>
</protein>
<gene>
    <name evidence="1" type="ORF">BDV29DRAFT_186383</name>
</gene>
<evidence type="ECO:0000313" key="2">
    <source>
        <dbReference type="Proteomes" id="UP000326565"/>
    </source>
</evidence>
<evidence type="ECO:0000313" key="1">
    <source>
        <dbReference type="EMBL" id="KAB8067324.1"/>
    </source>
</evidence>
<accession>A0A5N5WJ60</accession>
<sequence length="79" mass="9123">MCMVGGIPFCSFLDVVLMRMDLFTGEESIKWSYVLQWKRQRNQTGHGVLDIVKETPLNPKPTRRQCNVTVCLISLCRYA</sequence>